<accession>A0ABS6B4L6</accession>
<evidence type="ECO:0000256" key="1">
    <source>
        <dbReference type="SAM" id="SignalP"/>
    </source>
</evidence>
<reference evidence="2 3" key="1">
    <citation type="submission" date="2021-06" db="EMBL/GenBank/DDBJ databases">
        <title>Actinomycetes sequencing.</title>
        <authorList>
            <person name="Shan Q."/>
        </authorList>
    </citation>
    <scope>NUCLEOTIDE SEQUENCE [LARGE SCALE GENOMIC DNA]</scope>
    <source>
        <strain evidence="2 3">NEAU-G5</strain>
    </source>
</reference>
<gene>
    <name evidence="2" type="ORF">KO481_27460</name>
</gene>
<dbReference type="Proteomes" id="UP000733379">
    <property type="component" value="Unassembled WGS sequence"/>
</dbReference>
<keyword evidence="3" id="KW-1185">Reference proteome</keyword>
<sequence>MRSGTLAVAGAMASAATLLATGTASAAPATAMPGDGIYRVGIDITPGIYQSAGSHDPVHACYWQRLWKIAGPGDHADPNGYIVASDITHSNPVRVMIKATDVGFKAVNCGAWVMVPPPPNTGSYGPGGLFGSEY</sequence>
<protein>
    <submittedName>
        <fullName evidence="2">Uncharacterized protein</fullName>
    </submittedName>
</protein>
<dbReference type="RefSeq" id="WP_215921233.1">
    <property type="nucleotide sequence ID" value="NZ_JAHKNI010000010.1"/>
</dbReference>
<name>A0ABS6B4L6_9NOCA</name>
<feature type="signal peptide" evidence="1">
    <location>
        <begin position="1"/>
        <end position="26"/>
    </location>
</feature>
<proteinExistence type="predicted"/>
<evidence type="ECO:0000313" key="3">
    <source>
        <dbReference type="Proteomes" id="UP000733379"/>
    </source>
</evidence>
<keyword evidence="1" id="KW-0732">Signal</keyword>
<evidence type="ECO:0000313" key="2">
    <source>
        <dbReference type="EMBL" id="MBU3065253.1"/>
    </source>
</evidence>
<feature type="chain" id="PRO_5047252020" evidence="1">
    <location>
        <begin position="27"/>
        <end position="134"/>
    </location>
</feature>
<dbReference type="EMBL" id="JAHKNI010000010">
    <property type="protein sequence ID" value="MBU3065253.1"/>
    <property type="molecule type" value="Genomic_DNA"/>
</dbReference>
<comment type="caution">
    <text evidence="2">The sequence shown here is derived from an EMBL/GenBank/DDBJ whole genome shotgun (WGS) entry which is preliminary data.</text>
</comment>
<organism evidence="2 3">
    <name type="scientific">Nocardia albiluteola</name>
    <dbReference type="NCBI Taxonomy" id="2842303"/>
    <lineage>
        <taxon>Bacteria</taxon>
        <taxon>Bacillati</taxon>
        <taxon>Actinomycetota</taxon>
        <taxon>Actinomycetes</taxon>
        <taxon>Mycobacteriales</taxon>
        <taxon>Nocardiaceae</taxon>
        <taxon>Nocardia</taxon>
    </lineage>
</organism>